<keyword evidence="1" id="KW-1133">Transmembrane helix</keyword>
<evidence type="ECO:0000313" key="2">
    <source>
        <dbReference type="EMBL" id="MDQ0319690.1"/>
    </source>
</evidence>
<accession>A0ABU0BN57</accession>
<dbReference type="EMBL" id="JAUSVF010000001">
    <property type="protein sequence ID" value="MDQ0319690.1"/>
    <property type="molecule type" value="Genomic_DNA"/>
</dbReference>
<sequence>MGDIEEDRPKLVRHIKDLSTSLPGTGISHERVVTQSPTTRRRLARRFRAVDFFVGALFVFLTIQVLPEIVGSLSH</sequence>
<keyword evidence="3" id="KW-1185">Reference proteome</keyword>
<protein>
    <recommendedName>
        <fullName evidence="4">DUF1211 domain-containing protein</fullName>
    </recommendedName>
</protein>
<feature type="transmembrane region" description="Helical" evidence="1">
    <location>
        <begin position="49"/>
        <end position="66"/>
    </location>
</feature>
<evidence type="ECO:0000313" key="3">
    <source>
        <dbReference type="Proteomes" id="UP001230207"/>
    </source>
</evidence>
<organism evidence="2 3">
    <name type="scientific">Pararhizobium capsulatum DSM 1112</name>
    <dbReference type="NCBI Taxonomy" id="1121113"/>
    <lineage>
        <taxon>Bacteria</taxon>
        <taxon>Pseudomonadati</taxon>
        <taxon>Pseudomonadota</taxon>
        <taxon>Alphaproteobacteria</taxon>
        <taxon>Hyphomicrobiales</taxon>
        <taxon>Rhizobiaceae</taxon>
        <taxon>Rhizobium/Agrobacterium group</taxon>
        <taxon>Pararhizobium</taxon>
    </lineage>
</organism>
<gene>
    <name evidence="2" type="ORF">QO002_001828</name>
</gene>
<comment type="caution">
    <text evidence="2">The sequence shown here is derived from an EMBL/GenBank/DDBJ whole genome shotgun (WGS) entry which is preliminary data.</text>
</comment>
<proteinExistence type="predicted"/>
<reference evidence="2 3" key="1">
    <citation type="submission" date="2023-07" db="EMBL/GenBank/DDBJ databases">
        <title>Genomic Encyclopedia of Type Strains, Phase IV (KMG-IV): sequencing the most valuable type-strain genomes for metagenomic binning, comparative biology and taxonomic classification.</title>
        <authorList>
            <person name="Goeker M."/>
        </authorList>
    </citation>
    <scope>NUCLEOTIDE SEQUENCE [LARGE SCALE GENOMIC DNA]</scope>
    <source>
        <strain evidence="2 3">DSM 1112</strain>
    </source>
</reference>
<dbReference type="RefSeq" id="WP_307228788.1">
    <property type="nucleotide sequence ID" value="NZ_JAUSVF010000001.1"/>
</dbReference>
<evidence type="ECO:0000256" key="1">
    <source>
        <dbReference type="SAM" id="Phobius"/>
    </source>
</evidence>
<name>A0ABU0BN57_9HYPH</name>
<evidence type="ECO:0008006" key="4">
    <source>
        <dbReference type="Google" id="ProtNLM"/>
    </source>
</evidence>
<keyword evidence="1" id="KW-0812">Transmembrane</keyword>
<dbReference type="Proteomes" id="UP001230207">
    <property type="component" value="Unassembled WGS sequence"/>
</dbReference>
<keyword evidence="1" id="KW-0472">Membrane</keyword>